<dbReference type="Proteomes" id="UP000257109">
    <property type="component" value="Unassembled WGS sequence"/>
</dbReference>
<feature type="region of interest" description="Disordered" evidence="1">
    <location>
        <begin position="171"/>
        <end position="228"/>
    </location>
</feature>
<gene>
    <name evidence="2" type="ORF">CR513_08441</name>
</gene>
<comment type="caution">
    <text evidence="2">The sequence shown here is derived from an EMBL/GenBank/DDBJ whole genome shotgun (WGS) entry which is preliminary data.</text>
</comment>
<feature type="non-terminal residue" evidence="2">
    <location>
        <position position="1"/>
    </location>
</feature>
<keyword evidence="3" id="KW-1185">Reference proteome</keyword>
<proteinExistence type="predicted"/>
<dbReference type="OrthoDB" id="1460054at2759"/>
<evidence type="ECO:0000313" key="3">
    <source>
        <dbReference type="Proteomes" id="UP000257109"/>
    </source>
</evidence>
<organism evidence="2 3">
    <name type="scientific">Mucuna pruriens</name>
    <name type="common">Velvet bean</name>
    <name type="synonym">Dolichos pruriens</name>
    <dbReference type="NCBI Taxonomy" id="157652"/>
    <lineage>
        <taxon>Eukaryota</taxon>
        <taxon>Viridiplantae</taxon>
        <taxon>Streptophyta</taxon>
        <taxon>Embryophyta</taxon>
        <taxon>Tracheophyta</taxon>
        <taxon>Spermatophyta</taxon>
        <taxon>Magnoliopsida</taxon>
        <taxon>eudicotyledons</taxon>
        <taxon>Gunneridae</taxon>
        <taxon>Pentapetalae</taxon>
        <taxon>rosids</taxon>
        <taxon>fabids</taxon>
        <taxon>Fabales</taxon>
        <taxon>Fabaceae</taxon>
        <taxon>Papilionoideae</taxon>
        <taxon>50 kb inversion clade</taxon>
        <taxon>NPAAA clade</taxon>
        <taxon>indigoferoid/millettioid clade</taxon>
        <taxon>Phaseoleae</taxon>
        <taxon>Mucuna</taxon>
    </lineage>
</organism>
<accession>A0A371HXD2</accession>
<feature type="compositionally biased region" description="Basic and acidic residues" evidence="1">
    <location>
        <begin position="176"/>
        <end position="193"/>
    </location>
</feature>
<sequence>MQAFREVCKVLSIIPSTPLFLCYYSSQLTKEVGWVSLTPIIATPKGGLFTPYTASYKGFKDLFVRILSMGGAPFYTNTEPFPLYWKYLVRFPGFTRSNLSSSECTDFDYLERLPRNMDCKKIIPLVFERCPTELFIGKLLFGLFDLDIVSPQKPNIHDFISKVCAKKASASAPRSAPDKKDIEKPTNKSPPKEKTKKSQATTDKAQQKLTFGHVTSPPLDTNKRKPLGVLAGEGATKKGKAVIDLDSASVPEQAQAFADFVSTPSTDMASFRVPTSLESLWANGLDP</sequence>
<feature type="compositionally biased region" description="Polar residues" evidence="1">
    <location>
        <begin position="198"/>
        <end position="209"/>
    </location>
</feature>
<evidence type="ECO:0000313" key="2">
    <source>
        <dbReference type="EMBL" id="RDY07445.1"/>
    </source>
</evidence>
<reference evidence="2" key="1">
    <citation type="submission" date="2018-05" db="EMBL/GenBank/DDBJ databases">
        <title>Draft genome of Mucuna pruriens seed.</title>
        <authorList>
            <person name="Nnadi N.E."/>
            <person name="Vos R."/>
            <person name="Hasami M.H."/>
            <person name="Devisetty U.K."/>
            <person name="Aguiy J.C."/>
        </authorList>
    </citation>
    <scope>NUCLEOTIDE SEQUENCE [LARGE SCALE GENOMIC DNA]</scope>
    <source>
        <strain evidence="2">JCA_2017</strain>
    </source>
</reference>
<evidence type="ECO:0000256" key="1">
    <source>
        <dbReference type="SAM" id="MobiDB-lite"/>
    </source>
</evidence>
<protein>
    <submittedName>
        <fullName evidence="2">Uncharacterized protein</fullName>
    </submittedName>
</protein>
<name>A0A371HXD2_MUCPR</name>
<dbReference type="EMBL" id="QJKJ01001466">
    <property type="protein sequence ID" value="RDY07445.1"/>
    <property type="molecule type" value="Genomic_DNA"/>
</dbReference>
<dbReference type="AlphaFoldDB" id="A0A371HXD2"/>